<evidence type="ECO:0000256" key="5">
    <source>
        <dbReference type="SAM" id="Phobius"/>
    </source>
</evidence>
<feature type="transmembrane region" description="Helical" evidence="5">
    <location>
        <begin position="6"/>
        <end position="23"/>
    </location>
</feature>
<keyword evidence="3 5" id="KW-1133">Transmembrane helix</keyword>
<evidence type="ECO:0000313" key="6">
    <source>
        <dbReference type="EMBL" id="XAF69822.1"/>
    </source>
</evidence>
<evidence type="ECO:0000256" key="4">
    <source>
        <dbReference type="ARBA" id="ARBA00023136"/>
    </source>
</evidence>
<evidence type="ECO:0000256" key="3">
    <source>
        <dbReference type="ARBA" id="ARBA00022989"/>
    </source>
</evidence>
<feature type="transmembrane region" description="Helical" evidence="5">
    <location>
        <begin position="79"/>
        <end position="105"/>
    </location>
</feature>
<evidence type="ECO:0000256" key="1">
    <source>
        <dbReference type="ARBA" id="ARBA00004141"/>
    </source>
</evidence>
<keyword evidence="7" id="KW-1185">Reference proteome</keyword>
<reference evidence="6 7" key="1">
    <citation type="journal article" date="2024" name="Pathogens">
        <title>Staphylococcus hsinchuensis sp. nov., Isolated from Soymilk.</title>
        <authorList>
            <person name="Wang Y.T."/>
            <person name="Lin Y.C."/>
            <person name="Hsieh Y.H."/>
            <person name="Lin Y.T."/>
            <person name="Hamada M."/>
            <person name="Chen C.C."/>
            <person name="Liou J.S."/>
            <person name="Lee A.Y."/>
            <person name="Zhang W.L."/>
            <person name="Chen Y.T."/>
            <person name="Huang C.H."/>
        </authorList>
    </citation>
    <scope>NUCLEOTIDE SEQUENCE [LARGE SCALE GENOMIC DNA]</scope>
    <source>
        <strain evidence="6 7">H164</strain>
    </source>
</reference>
<gene>
    <name evidence="6" type="ORF">QQM35_07010</name>
</gene>
<dbReference type="InterPro" id="IPR003825">
    <property type="entry name" value="Colicin-V_CvpA"/>
</dbReference>
<dbReference type="EMBL" id="CP128355">
    <property type="protein sequence ID" value="XAF69822.1"/>
    <property type="molecule type" value="Genomic_DNA"/>
</dbReference>
<keyword evidence="4 5" id="KW-0472">Membrane</keyword>
<name>A0ABZ3EBW9_9STAP</name>
<accession>A0ABZ3EBW9</accession>
<evidence type="ECO:0000256" key="2">
    <source>
        <dbReference type="ARBA" id="ARBA00022692"/>
    </source>
</evidence>
<evidence type="ECO:0000313" key="7">
    <source>
        <dbReference type="Proteomes" id="UP001436297"/>
    </source>
</evidence>
<comment type="subcellular location">
    <subcellularLocation>
        <location evidence="1">Membrane</location>
        <topology evidence="1">Multi-pass membrane protein</topology>
    </subcellularLocation>
</comment>
<dbReference type="RefSeq" id="WP_251516192.1">
    <property type="nucleotide sequence ID" value="NZ_CP128355.1"/>
</dbReference>
<keyword evidence="2 5" id="KW-0812">Transmembrane</keyword>
<dbReference type="Pfam" id="PF02674">
    <property type="entry name" value="Colicin_V"/>
    <property type="match status" value="1"/>
</dbReference>
<dbReference type="PANTHER" id="PTHR37306">
    <property type="entry name" value="COLICIN V PRODUCTION PROTEIN"/>
    <property type="match status" value="1"/>
</dbReference>
<dbReference type="PANTHER" id="PTHR37306:SF1">
    <property type="entry name" value="COLICIN V PRODUCTION PROTEIN"/>
    <property type="match status" value="1"/>
</dbReference>
<feature type="transmembrane region" description="Helical" evidence="5">
    <location>
        <begin position="117"/>
        <end position="141"/>
    </location>
</feature>
<organism evidence="6 7">
    <name type="scientific">Staphylococcus hsinchuensis</name>
    <dbReference type="NCBI Taxonomy" id="3051183"/>
    <lineage>
        <taxon>Bacteria</taxon>
        <taxon>Bacillati</taxon>
        <taxon>Bacillota</taxon>
        <taxon>Bacilli</taxon>
        <taxon>Bacillales</taxon>
        <taxon>Staphylococcaceae</taxon>
        <taxon>Staphylococcus</taxon>
    </lineage>
</organism>
<dbReference type="Proteomes" id="UP001436297">
    <property type="component" value="Chromosome"/>
</dbReference>
<protein>
    <submittedName>
        <fullName evidence="6">CvpA family protein</fullName>
    </submittedName>
</protein>
<feature type="transmembrane region" description="Helical" evidence="5">
    <location>
        <begin position="35"/>
        <end position="59"/>
    </location>
</feature>
<proteinExistence type="predicted"/>
<sequence length="173" mass="20069">MLLDLLVILFICYIGVIGFRRGLWLSALHLSSTLFALWLSSTLYNLVAARLDLFIPFPITHAYHMTYTFHYDEIETRFNHIIAFVIIFILTKVICYCMIVSFDYVLKQLSITQFSRYGGIALSFISSCIFSVIFLYCISLYPLDIFQSQLSNSLIARHFVNHIPLLSQFINEL</sequence>